<dbReference type="InterPro" id="IPR004143">
    <property type="entry name" value="BPL_LPL_catalytic"/>
</dbReference>
<accession>A0A1V3NFW1</accession>
<gene>
    <name evidence="2" type="ORF">B1C78_09775</name>
</gene>
<comment type="caution">
    <text evidence="2">The sequence shown here is derived from an EMBL/GenBank/DDBJ whole genome shotgun (WGS) entry which is preliminary data.</text>
</comment>
<dbReference type="Pfam" id="PF21948">
    <property type="entry name" value="LplA-B_cat"/>
    <property type="match status" value="1"/>
</dbReference>
<evidence type="ECO:0000259" key="1">
    <source>
        <dbReference type="PROSITE" id="PS51733"/>
    </source>
</evidence>
<reference evidence="2 3" key="1">
    <citation type="submission" date="2017-02" db="EMBL/GenBank/DDBJ databases">
        <title>Genomic diversity within the haloalkaliphilic genus Thioalkalivibrio.</title>
        <authorList>
            <person name="Ahn A.-C."/>
            <person name="Meier-Kolthoff J."/>
            <person name="Overmars L."/>
            <person name="Richter M."/>
            <person name="Woyke T."/>
            <person name="Sorokin D.Y."/>
            <person name="Muyzer G."/>
        </authorList>
    </citation>
    <scope>NUCLEOTIDE SEQUENCE [LARGE SCALE GENOMIC DNA]</scope>
    <source>
        <strain evidence="2 3">ALJD</strain>
    </source>
</reference>
<dbReference type="GO" id="GO:0016874">
    <property type="term" value="F:ligase activity"/>
    <property type="evidence" value="ECO:0007669"/>
    <property type="project" value="UniProtKB-KW"/>
</dbReference>
<dbReference type="InterPro" id="IPR050664">
    <property type="entry name" value="Octanoyltrans_LipM/LipL"/>
</dbReference>
<dbReference type="Gene3D" id="3.30.930.10">
    <property type="entry name" value="Bira Bifunctional Protein, Domain 2"/>
    <property type="match status" value="1"/>
</dbReference>
<dbReference type="SUPFAM" id="SSF55681">
    <property type="entry name" value="Class II aaRS and biotin synthetases"/>
    <property type="match status" value="1"/>
</dbReference>
<dbReference type="RefSeq" id="WP_077278967.1">
    <property type="nucleotide sequence ID" value="NZ_MVBK01000057.1"/>
</dbReference>
<dbReference type="STRING" id="108003.B1C78_09775"/>
<name>A0A1V3NFW1_9GAMM</name>
<evidence type="ECO:0000313" key="3">
    <source>
        <dbReference type="Proteomes" id="UP000189462"/>
    </source>
</evidence>
<evidence type="ECO:0000313" key="2">
    <source>
        <dbReference type="EMBL" id="OOG23813.1"/>
    </source>
</evidence>
<dbReference type="InterPro" id="IPR045864">
    <property type="entry name" value="aa-tRNA-synth_II/BPL/LPL"/>
</dbReference>
<sequence length="344" mass="37126">MPTLPTQWHWLDLGELDPLDLHAAYTGVARAMGPDDRPVVLWARPAQAHVSVGASQYPDADLDLERCEALGVPVIRRPLGGGTVWLDGDQECFVFIVPARRVPGGHRGLFDLCLGLVSDWFQGMGLPVQRMAGRDLWVGDRKILGSGAATEGKALVLGASVLRHFPFTRFAECIRAPGPGFRQWLVEALEAGMTDWRSQGIDPDTGALQAGLRDTARHRLGWTFSDGNLSDAARDAITAAREELAEPLEEGGGRRHVPDGIRINGRCYLVERSLDGGWLRLLLDDGRIGRAAAADPQAHAALQACVGEPVQEARILGRLAGRVPGAHAERLAGCICALYESIPP</sequence>
<keyword evidence="2" id="KW-0436">Ligase</keyword>
<dbReference type="PROSITE" id="PS51733">
    <property type="entry name" value="BPL_LPL_CATALYTIC"/>
    <property type="match status" value="1"/>
</dbReference>
<feature type="domain" description="BPL/LPL catalytic" evidence="1">
    <location>
        <begin position="33"/>
        <end position="224"/>
    </location>
</feature>
<dbReference type="PANTHER" id="PTHR43679">
    <property type="entry name" value="OCTANOYLTRANSFERASE LIPM-RELATED"/>
    <property type="match status" value="1"/>
</dbReference>
<protein>
    <submittedName>
        <fullName evidence="2">Biotin--protein ligase</fullName>
    </submittedName>
</protein>
<dbReference type="PANTHER" id="PTHR43679:SF2">
    <property type="entry name" value="OCTANOYL-[GCVH]:PROTEIN N-OCTANOYLTRANSFERASE"/>
    <property type="match status" value="1"/>
</dbReference>
<organism evidence="2 3">
    <name type="scientific">Thioalkalivibrio denitrificans</name>
    <dbReference type="NCBI Taxonomy" id="108003"/>
    <lineage>
        <taxon>Bacteria</taxon>
        <taxon>Pseudomonadati</taxon>
        <taxon>Pseudomonadota</taxon>
        <taxon>Gammaproteobacteria</taxon>
        <taxon>Chromatiales</taxon>
        <taxon>Ectothiorhodospiraceae</taxon>
        <taxon>Thioalkalivibrio</taxon>
    </lineage>
</organism>
<dbReference type="EMBL" id="MVBK01000057">
    <property type="protein sequence ID" value="OOG23813.1"/>
    <property type="molecule type" value="Genomic_DNA"/>
</dbReference>
<proteinExistence type="predicted"/>
<dbReference type="Proteomes" id="UP000189462">
    <property type="component" value="Unassembled WGS sequence"/>
</dbReference>
<dbReference type="AlphaFoldDB" id="A0A1V3NFW1"/>
<keyword evidence="3" id="KW-1185">Reference proteome</keyword>